<keyword evidence="5" id="KW-0963">Cytoplasm</keyword>
<dbReference type="GO" id="GO:0061723">
    <property type="term" value="P:glycophagy"/>
    <property type="evidence" value="ECO:0007669"/>
    <property type="project" value="TreeGrafter"/>
</dbReference>
<dbReference type="GO" id="GO:0000422">
    <property type="term" value="P:autophagy of mitochondrion"/>
    <property type="evidence" value="ECO:0007669"/>
    <property type="project" value="TreeGrafter"/>
</dbReference>
<evidence type="ECO:0000313" key="13">
    <source>
        <dbReference type="Proteomes" id="UP001362899"/>
    </source>
</evidence>
<evidence type="ECO:0000256" key="4">
    <source>
        <dbReference type="ARBA" id="ARBA00022448"/>
    </source>
</evidence>
<dbReference type="Proteomes" id="UP001362899">
    <property type="component" value="Unassembled WGS sequence"/>
</dbReference>
<evidence type="ECO:0000256" key="7">
    <source>
        <dbReference type="ARBA" id="ARBA00022927"/>
    </source>
</evidence>
<keyword evidence="4" id="KW-0813">Transport</keyword>
<evidence type="ECO:0000256" key="8">
    <source>
        <dbReference type="ARBA" id="ARBA00023006"/>
    </source>
</evidence>
<keyword evidence="13" id="KW-1185">Reference proteome</keyword>
<comment type="caution">
    <text evidence="12">The sequence shown here is derived from an EMBL/GenBank/DDBJ whole genome shotgun (WGS) entry which is preliminary data.</text>
</comment>
<evidence type="ECO:0000256" key="6">
    <source>
        <dbReference type="ARBA" id="ARBA00022786"/>
    </source>
</evidence>
<reference evidence="12 13" key="1">
    <citation type="journal article" date="2023" name="Elife">
        <title>Identification of key yeast species and microbe-microbe interactions impacting larval growth of Drosophila in the wild.</title>
        <authorList>
            <person name="Mure A."/>
            <person name="Sugiura Y."/>
            <person name="Maeda R."/>
            <person name="Honda K."/>
            <person name="Sakurai N."/>
            <person name="Takahashi Y."/>
            <person name="Watada M."/>
            <person name="Katoh T."/>
            <person name="Gotoh A."/>
            <person name="Gotoh Y."/>
            <person name="Taniguchi I."/>
            <person name="Nakamura K."/>
            <person name="Hayashi T."/>
            <person name="Katayama T."/>
            <person name="Uemura T."/>
            <person name="Hattori Y."/>
        </authorList>
    </citation>
    <scope>NUCLEOTIDE SEQUENCE [LARGE SCALE GENOMIC DNA]</scope>
    <source>
        <strain evidence="12 13">SB-73</strain>
    </source>
</reference>
<proteinExistence type="inferred from homology"/>
<keyword evidence="8" id="KW-0072">Autophagy</keyword>
<evidence type="ECO:0000256" key="3">
    <source>
        <dbReference type="ARBA" id="ARBA00018067"/>
    </source>
</evidence>
<comment type="function">
    <text evidence="9">E2 conjugating enzyme required for the cytoplasm to vacuole transport (Cvt) and autophagy. Required for selective autophagic degradation of the nucleus (nucleophagy) as well as for mitophagy which contributes to regulate mitochondrial quantity and quality by eliminating the mitochondria to a basal level to fulfill cellular energy requirements and preventing excess ROS production. Responsible for the E2-like covalent binding of phosphatidylethanolamine to the C-terminal Gly of ATG8. The ATG12-ATG5 conjugate plays a role of an E3 and promotes the transfer of ATG8 from ATG3 to phosphatidylethanolamine (PE). This step is required for the membrane association of ATG8. The formation of the ATG8-phosphatidylethanolamine conjugate is essential for autophagy and for the cytoplasm to vacuole transport (Cvt). The ATG8-PE conjugate mediates tethering between adjacent membranes and stimulates membrane hemifusion, leading to expansion of the autophagosomal membrane during autophagy.</text>
</comment>
<evidence type="ECO:0000256" key="1">
    <source>
        <dbReference type="ARBA" id="ARBA00004496"/>
    </source>
</evidence>
<protein>
    <recommendedName>
        <fullName evidence="3">Autophagy-related protein 3</fullName>
    </recommendedName>
    <alternativeName>
        <fullName evidence="10 11">Autophagy-related E2-like conjugation enzyme ATG3</fullName>
    </alternativeName>
</protein>
<evidence type="ECO:0000256" key="10">
    <source>
        <dbReference type="ARBA" id="ARBA00032144"/>
    </source>
</evidence>
<name>A0AAV5RLH7_STABA</name>
<keyword evidence="6" id="KW-0833">Ubl conjugation pathway</keyword>
<dbReference type="GO" id="GO:0044804">
    <property type="term" value="P:nucleophagy"/>
    <property type="evidence" value="ECO:0007669"/>
    <property type="project" value="TreeGrafter"/>
</dbReference>
<comment type="similarity">
    <text evidence="2">Belongs to the ATG3 family.</text>
</comment>
<dbReference type="GO" id="GO:0000045">
    <property type="term" value="P:autophagosome assembly"/>
    <property type="evidence" value="ECO:0007669"/>
    <property type="project" value="TreeGrafter"/>
</dbReference>
<keyword evidence="7" id="KW-0653">Protein transport</keyword>
<evidence type="ECO:0000313" key="12">
    <source>
        <dbReference type="EMBL" id="GMM52275.1"/>
    </source>
</evidence>
<organism evidence="12 13">
    <name type="scientific">Starmerella bacillaris</name>
    <name type="common">Yeast</name>
    <name type="synonym">Candida zemplinina</name>
    <dbReference type="NCBI Taxonomy" id="1247836"/>
    <lineage>
        <taxon>Eukaryota</taxon>
        <taxon>Fungi</taxon>
        <taxon>Dikarya</taxon>
        <taxon>Ascomycota</taxon>
        <taxon>Saccharomycotina</taxon>
        <taxon>Dipodascomycetes</taxon>
        <taxon>Dipodascales</taxon>
        <taxon>Trichomonascaceae</taxon>
        <taxon>Starmerella</taxon>
    </lineage>
</organism>
<dbReference type="GO" id="GO:0015031">
    <property type="term" value="P:protein transport"/>
    <property type="evidence" value="ECO:0007669"/>
    <property type="project" value="UniProtKB-KW"/>
</dbReference>
<gene>
    <name evidence="12" type="ORF">DASB73_032380</name>
</gene>
<dbReference type="GO" id="GO:0019776">
    <property type="term" value="F:Atg8-family ligase activity"/>
    <property type="evidence" value="ECO:0007669"/>
    <property type="project" value="TreeGrafter"/>
</dbReference>
<dbReference type="AlphaFoldDB" id="A0AAV5RLH7"/>
<evidence type="ECO:0000256" key="11">
    <source>
        <dbReference type="ARBA" id="ARBA00033139"/>
    </source>
</evidence>
<dbReference type="GO" id="GO:0000407">
    <property type="term" value="C:phagophore assembly site"/>
    <property type="evidence" value="ECO:0007669"/>
    <property type="project" value="TreeGrafter"/>
</dbReference>
<evidence type="ECO:0000256" key="9">
    <source>
        <dbReference type="ARBA" id="ARBA00025674"/>
    </source>
</evidence>
<dbReference type="EMBL" id="BTGC01000008">
    <property type="protein sequence ID" value="GMM52275.1"/>
    <property type="molecule type" value="Genomic_DNA"/>
</dbReference>
<dbReference type="PANTHER" id="PTHR12866">
    <property type="entry name" value="UBIQUITIN-LIKE-CONJUGATING ENZYME ATG3"/>
    <property type="match status" value="1"/>
</dbReference>
<dbReference type="InterPro" id="IPR007135">
    <property type="entry name" value="Atg3/Atg10"/>
</dbReference>
<sequence length="292" mass="32558">MLRSTFASLREYLTPLPQSSSFQKTGEITPEEFVKAGDYLVYRFPTWSWAPASPGKRRDFLPEDKQVLVTRHVPCAERVVEKDPALAEVDDTDDWVVSSVGATETAKISESSGSLGSSKSSGKVEALEVTDLDADNIDLDEMGISEDDLEDFDVNKSKERSYNVYITYSASYRVPRAYLSGFDSNGTQLPPKLMFEDIVKEYRDKTVTIEQAPFQSNLTLVSIHPCRHAGVMRMLLDMADAKLIEESRSDEGGDDWEEVPGGVGVDKYLVVFLKFIASVTPTIQYDFTMSAL</sequence>
<evidence type="ECO:0000256" key="2">
    <source>
        <dbReference type="ARBA" id="ARBA00007683"/>
    </source>
</evidence>
<dbReference type="Pfam" id="PF03987">
    <property type="entry name" value="Autophagy_act_C"/>
    <property type="match status" value="1"/>
</dbReference>
<accession>A0AAV5RLH7</accession>
<dbReference type="GO" id="GO:0005829">
    <property type="term" value="C:cytosol"/>
    <property type="evidence" value="ECO:0007669"/>
    <property type="project" value="TreeGrafter"/>
</dbReference>
<evidence type="ECO:0000256" key="5">
    <source>
        <dbReference type="ARBA" id="ARBA00022490"/>
    </source>
</evidence>
<dbReference type="PANTHER" id="PTHR12866:SF2">
    <property type="entry name" value="UBIQUITIN-LIKE-CONJUGATING ENZYME ATG3"/>
    <property type="match status" value="1"/>
</dbReference>
<comment type="subcellular location">
    <subcellularLocation>
        <location evidence="1">Cytoplasm</location>
    </subcellularLocation>
</comment>